<dbReference type="STRING" id="407821.A0A087TQW9"/>
<dbReference type="Gene3D" id="1.10.8.20">
    <property type="entry name" value="N-terminal domain of phosphatidylinositol transfer protein sec14p"/>
    <property type="match status" value="1"/>
</dbReference>
<dbReference type="SUPFAM" id="SSF52087">
    <property type="entry name" value="CRAL/TRIO domain"/>
    <property type="match status" value="1"/>
</dbReference>
<name>A0A087TQW9_STEMI</name>
<dbReference type="PRINTS" id="PR00180">
    <property type="entry name" value="CRETINALDHBP"/>
</dbReference>
<dbReference type="PROSITE" id="PS50191">
    <property type="entry name" value="CRAL_TRIO"/>
    <property type="match status" value="1"/>
</dbReference>
<dbReference type="PANTHER" id="PTHR10174">
    <property type="entry name" value="ALPHA-TOCOPHEROL TRANSFER PROTEIN-RELATED"/>
    <property type="match status" value="1"/>
</dbReference>
<evidence type="ECO:0000313" key="2">
    <source>
        <dbReference type="EMBL" id="KFM67508.1"/>
    </source>
</evidence>
<dbReference type="Pfam" id="PF00650">
    <property type="entry name" value="CRAL_TRIO"/>
    <property type="match status" value="1"/>
</dbReference>
<proteinExistence type="predicted"/>
<dbReference type="OrthoDB" id="1434354at2759"/>
<evidence type="ECO:0000259" key="1">
    <source>
        <dbReference type="PROSITE" id="PS50191"/>
    </source>
</evidence>
<feature type="domain" description="CRAL-TRIO" evidence="1">
    <location>
        <begin position="45"/>
        <end position="208"/>
    </location>
</feature>
<sequence length="234" mass="27206">MEDEFLIKFLRVRKFDVQRTLKTIIKYYAVKKQYSKLYTDFLPSEKKATLEMNMIYILPKKPSFGPTIYWARLNQFDSSKSTIDDVAAFALISGEIDSQLEPAQIHGAHIIFDFKDCTVQQLYHLSSVRFVKMYSRYLQECWPCSVKGFHAINEPSSVHFLCLIMRTLLSKKLKKRFHIHGDDVKSLHQYINPEVLPAELGGTAKPINPSEYQAFILSQEAYIQKLNQYGFSDN</sequence>
<dbReference type="GO" id="GO:1902936">
    <property type="term" value="F:phosphatidylinositol bisphosphate binding"/>
    <property type="evidence" value="ECO:0007669"/>
    <property type="project" value="TreeGrafter"/>
</dbReference>
<dbReference type="SUPFAM" id="SSF46938">
    <property type="entry name" value="CRAL/TRIO N-terminal domain"/>
    <property type="match status" value="1"/>
</dbReference>
<dbReference type="OMA" id="FRYINED"/>
<dbReference type="Proteomes" id="UP000054359">
    <property type="component" value="Unassembled WGS sequence"/>
</dbReference>
<dbReference type="Gene3D" id="3.40.525.10">
    <property type="entry name" value="CRAL-TRIO lipid binding domain"/>
    <property type="match status" value="1"/>
</dbReference>
<dbReference type="PANTHER" id="PTHR10174:SF130">
    <property type="entry name" value="ALPHA-TOCOPHEROL TRANSFER PROTEIN-LIKE"/>
    <property type="match status" value="1"/>
</dbReference>
<dbReference type="GO" id="GO:0016020">
    <property type="term" value="C:membrane"/>
    <property type="evidence" value="ECO:0007669"/>
    <property type="project" value="TreeGrafter"/>
</dbReference>
<accession>A0A087TQW9</accession>
<dbReference type="SMART" id="SM01100">
    <property type="entry name" value="CRAL_TRIO_N"/>
    <property type="match status" value="1"/>
</dbReference>
<dbReference type="EMBL" id="KK116359">
    <property type="protein sequence ID" value="KFM67508.1"/>
    <property type="molecule type" value="Genomic_DNA"/>
</dbReference>
<dbReference type="InterPro" id="IPR001251">
    <property type="entry name" value="CRAL-TRIO_dom"/>
</dbReference>
<organism evidence="2 3">
    <name type="scientific">Stegodyphus mimosarum</name>
    <name type="common">African social velvet spider</name>
    <dbReference type="NCBI Taxonomy" id="407821"/>
    <lineage>
        <taxon>Eukaryota</taxon>
        <taxon>Metazoa</taxon>
        <taxon>Ecdysozoa</taxon>
        <taxon>Arthropoda</taxon>
        <taxon>Chelicerata</taxon>
        <taxon>Arachnida</taxon>
        <taxon>Araneae</taxon>
        <taxon>Araneomorphae</taxon>
        <taxon>Entelegynae</taxon>
        <taxon>Eresoidea</taxon>
        <taxon>Eresidae</taxon>
        <taxon>Stegodyphus</taxon>
    </lineage>
</organism>
<dbReference type="InterPro" id="IPR036273">
    <property type="entry name" value="CRAL/TRIO_N_dom_sf"/>
</dbReference>
<evidence type="ECO:0000313" key="3">
    <source>
        <dbReference type="Proteomes" id="UP000054359"/>
    </source>
</evidence>
<dbReference type="SMART" id="SM00516">
    <property type="entry name" value="SEC14"/>
    <property type="match status" value="1"/>
</dbReference>
<dbReference type="Gene3D" id="1.20.5.1200">
    <property type="entry name" value="Alpha-tocopherol transfer"/>
    <property type="match status" value="1"/>
</dbReference>
<dbReference type="AlphaFoldDB" id="A0A087TQW9"/>
<gene>
    <name evidence="2" type="ORF">X975_13984</name>
</gene>
<dbReference type="InterPro" id="IPR011074">
    <property type="entry name" value="CRAL/TRIO_N_dom"/>
</dbReference>
<dbReference type="InterPro" id="IPR036865">
    <property type="entry name" value="CRAL-TRIO_dom_sf"/>
</dbReference>
<feature type="non-terminal residue" evidence="2">
    <location>
        <position position="234"/>
    </location>
</feature>
<dbReference type="CDD" id="cd00170">
    <property type="entry name" value="SEC14"/>
    <property type="match status" value="1"/>
</dbReference>
<reference evidence="2 3" key="1">
    <citation type="submission" date="2013-11" db="EMBL/GenBank/DDBJ databases">
        <title>Genome sequencing of Stegodyphus mimosarum.</title>
        <authorList>
            <person name="Bechsgaard J."/>
        </authorList>
    </citation>
    <scope>NUCLEOTIDE SEQUENCE [LARGE SCALE GENOMIC DNA]</scope>
</reference>
<protein>
    <submittedName>
        <fullName evidence="2">Alpha-tocopherol transfer protein-like protein</fullName>
    </submittedName>
</protein>
<keyword evidence="3" id="KW-1185">Reference proteome</keyword>